<gene>
    <name evidence="4" type="ORF">N868_15530</name>
</gene>
<feature type="domain" description="Pyrrolo-quinoline quinone repeat" evidence="3">
    <location>
        <begin position="387"/>
        <end position="513"/>
    </location>
</feature>
<feature type="transmembrane region" description="Helical" evidence="2">
    <location>
        <begin position="82"/>
        <end position="100"/>
    </location>
</feature>
<proteinExistence type="predicted"/>
<evidence type="ECO:0000313" key="4">
    <source>
        <dbReference type="EMBL" id="KGM10392.1"/>
    </source>
</evidence>
<keyword evidence="2" id="KW-1133">Transmembrane helix</keyword>
<dbReference type="EMBL" id="AXCY01000052">
    <property type="protein sequence ID" value="KGM10392.1"/>
    <property type="molecule type" value="Genomic_DNA"/>
</dbReference>
<evidence type="ECO:0000259" key="3">
    <source>
        <dbReference type="Pfam" id="PF13360"/>
    </source>
</evidence>
<dbReference type="Pfam" id="PF13360">
    <property type="entry name" value="PQQ_2"/>
    <property type="match status" value="1"/>
</dbReference>
<sequence>MRRARSRSLMDLDEVDVLIDEGEATDEVRDLLHQIALEAQRLRAGSPGDPHLEPDEPPAVPPEPSGGFATARRWARRPAGRAVGVVVVLLVALGVGQHVVEGRAAAQRAATLAATPAVLQAAAGPPVESWRVPGRVAVPLDDALLVVDGARLVRVDPETGAEVWAASDDVGAVAAGGRCFAVDDVVRGAAGDRGAADRFVACVDGEVMPVAARDGAVARVVVVDVGTGRATLTLAPEGALLSAEPVGRDLLTLAVLPDGRLRADLWDVTSGTARWERVSARPAVGPSDPPVVEHRAGSVTVGTVSIDLATGEQVPLDEALRAPLRTETHTLPGATLTWSWYPGSPAGRGRMWTELTPTHVLPGPPLVPALHDGSEPRTVVIRTVRGDRLRALDVRTGRALWSVPWDRAWMLRATAQVEGVLLLDDGTGMTALDIRTGERRWAVRLEAGPVTGPALTDGEVVLLPARDASGTLGVVARRVDDGAEVWRAAAPDGAAGLAVVGKRLVAWTGDAVVGLETTAREAP</sequence>
<dbReference type="InterPro" id="IPR015943">
    <property type="entry name" value="WD40/YVTN_repeat-like_dom_sf"/>
</dbReference>
<dbReference type="OrthoDB" id="4820598at2"/>
<dbReference type="SUPFAM" id="SSF50998">
    <property type="entry name" value="Quinoprotein alcohol dehydrogenase-like"/>
    <property type="match status" value="2"/>
</dbReference>
<dbReference type="Gene3D" id="2.130.10.10">
    <property type="entry name" value="YVTN repeat-like/Quinoprotein amine dehydrogenase"/>
    <property type="match status" value="1"/>
</dbReference>
<evidence type="ECO:0000256" key="2">
    <source>
        <dbReference type="SAM" id="Phobius"/>
    </source>
</evidence>
<dbReference type="PANTHER" id="PTHR34512">
    <property type="entry name" value="CELL SURFACE PROTEIN"/>
    <property type="match status" value="1"/>
</dbReference>
<dbReference type="PANTHER" id="PTHR34512:SF30">
    <property type="entry name" value="OUTER MEMBRANE PROTEIN ASSEMBLY FACTOR BAMB"/>
    <property type="match status" value="1"/>
</dbReference>
<accession>A0A0A0BRW1</accession>
<dbReference type="RefSeq" id="WP_043607176.1">
    <property type="nucleotide sequence ID" value="NZ_AXCY01000052.1"/>
</dbReference>
<keyword evidence="2" id="KW-0812">Transmembrane</keyword>
<dbReference type="InterPro" id="IPR011047">
    <property type="entry name" value="Quinoprotein_ADH-like_sf"/>
</dbReference>
<protein>
    <recommendedName>
        <fullName evidence="3">Pyrrolo-quinoline quinone repeat domain-containing protein</fullName>
    </recommendedName>
</protein>
<reference evidence="4 5" key="1">
    <citation type="submission" date="2013-08" db="EMBL/GenBank/DDBJ databases">
        <title>Genome sequencing of Cellulomonas carbonis T26.</title>
        <authorList>
            <person name="Chen F."/>
            <person name="Li Y."/>
            <person name="Wang G."/>
        </authorList>
    </citation>
    <scope>NUCLEOTIDE SEQUENCE [LARGE SCALE GENOMIC DNA]</scope>
    <source>
        <strain evidence="4 5">T26</strain>
    </source>
</reference>
<keyword evidence="2" id="KW-0472">Membrane</keyword>
<comment type="caution">
    <text evidence="4">The sequence shown here is derived from an EMBL/GenBank/DDBJ whole genome shotgun (WGS) entry which is preliminary data.</text>
</comment>
<keyword evidence="5" id="KW-1185">Reference proteome</keyword>
<dbReference type="InterPro" id="IPR002372">
    <property type="entry name" value="PQQ_rpt_dom"/>
</dbReference>
<dbReference type="InterPro" id="IPR018391">
    <property type="entry name" value="PQQ_b-propeller_rpt"/>
</dbReference>
<feature type="region of interest" description="Disordered" evidence="1">
    <location>
        <begin position="44"/>
        <end position="69"/>
    </location>
</feature>
<reference evidence="4 5" key="2">
    <citation type="journal article" date="2015" name="Stand. Genomic Sci.">
        <title>Draft genome sequence of Cellulomonas carbonis T26(T) and comparative analysis of six Cellulomonas genomes.</title>
        <authorList>
            <person name="Zhuang W."/>
            <person name="Zhang S."/>
            <person name="Xia X."/>
            <person name="Wang G."/>
        </authorList>
    </citation>
    <scope>NUCLEOTIDE SEQUENCE [LARGE SCALE GENOMIC DNA]</scope>
    <source>
        <strain evidence="4 5">T26</strain>
    </source>
</reference>
<dbReference type="Proteomes" id="UP000029839">
    <property type="component" value="Unassembled WGS sequence"/>
</dbReference>
<name>A0A0A0BRW1_9CELL</name>
<dbReference type="SMART" id="SM00564">
    <property type="entry name" value="PQQ"/>
    <property type="match status" value="4"/>
</dbReference>
<dbReference type="AlphaFoldDB" id="A0A0A0BRW1"/>
<evidence type="ECO:0000313" key="5">
    <source>
        <dbReference type="Proteomes" id="UP000029839"/>
    </source>
</evidence>
<evidence type="ECO:0000256" key="1">
    <source>
        <dbReference type="SAM" id="MobiDB-lite"/>
    </source>
</evidence>
<organism evidence="4 5">
    <name type="scientific">Cellulomonas carbonis T26</name>
    <dbReference type="NCBI Taxonomy" id="947969"/>
    <lineage>
        <taxon>Bacteria</taxon>
        <taxon>Bacillati</taxon>
        <taxon>Actinomycetota</taxon>
        <taxon>Actinomycetes</taxon>
        <taxon>Micrococcales</taxon>
        <taxon>Cellulomonadaceae</taxon>
        <taxon>Cellulomonas</taxon>
    </lineage>
</organism>